<dbReference type="CDD" id="cd01991">
    <property type="entry name" value="Asn_synthase_B_C"/>
    <property type="match status" value="1"/>
</dbReference>
<dbReference type="PANTHER" id="PTHR11772">
    <property type="entry name" value="ASPARAGINE SYNTHETASE"/>
    <property type="match status" value="1"/>
</dbReference>
<keyword evidence="4" id="KW-0436">Ligase</keyword>
<dbReference type="FunFam" id="3.60.20.10:FF:000039">
    <property type="entry name" value="Asparagine synthetase [glutamine-hydrolyzing]"/>
    <property type="match status" value="1"/>
</dbReference>
<dbReference type="InterPro" id="IPR033738">
    <property type="entry name" value="AsnB_N"/>
</dbReference>
<keyword evidence="18" id="KW-1185">Reference proteome</keyword>
<dbReference type="Pfam" id="PF00733">
    <property type="entry name" value="Asn_synthase"/>
    <property type="match status" value="1"/>
</dbReference>
<dbReference type="EC" id="6.3.5.4" evidence="2"/>
<dbReference type="PIRSF" id="PIRSF001589">
    <property type="entry name" value="Asn_synthetase_glu-h"/>
    <property type="match status" value="1"/>
</dbReference>
<dbReference type="EnsemblMetazoa" id="XM_021057927.2">
    <property type="protein sequence ID" value="XP_020913586.1"/>
    <property type="gene ID" value="LOC110251242"/>
</dbReference>
<dbReference type="PROSITE" id="PS51278">
    <property type="entry name" value="GATASE_TYPE_2"/>
    <property type="match status" value="1"/>
</dbReference>
<dbReference type="InterPro" id="IPR017932">
    <property type="entry name" value="GATase_2_dom"/>
</dbReference>
<evidence type="ECO:0000256" key="14">
    <source>
        <dbReference type="PIRSR" id="PIRSR001589-2"/>
    </source>
</evidence>
<evidence type="ECO:0000256" key="4">
    <source>
        <dbReference type="ARBA" id="ARBA00022598"/>
    </source>
</evidence>
<evidence type="ECO:0000256" key="3">
    <source>
        <dbReference type="ARBA" id="ARBA00021389"/>
    </source>
</evidence>
<dbReference type="FunFam" id="3.40.50.620:FF:000090">
    <property type="entry name" value="asparagine synthetase [glutamine-hydrolyzing]"/>
    <property type="match status" value="1"/>
</dbReference>
<evidence type="ECO:0000256" key="5">
    <source>
        <dbReference type="ARBA" id="ARBA00022605"/>
    </source>
</evidence>
<evidence type="ECO:0000256" key="15">
    <source>
        <dbReference type="PIRSR" id="PIRSR001589-3"/>
    </source>
</evidence>
<dbReference type="GO" id="GO:0006529">
    <property type="term" value="P:asparagine biosynthetic process"/>
    <property type="evidence" value="ECO:0007669"/>
    <property type="project" value="UniProtKB-KW"/>
</dbReference>
<dbReference type="OMA" id="GIVCAFD"/>
<dbReference type="InterPro" id="IPR050795">
    <property type="entry name" value="Asn_Synthetase"/>
</dbReference>
<dbReference type="AlphaFoldDB" id="A0A913Y1E9"/>
<dbReference type="Gene3D" id="3.60.20.10">
    <property type="entry name" value="Glutamine Phosphoribosylpyrophosphate, subunit 1, domain 1"/>
    <property type="match status" value="1"/>
</dbReference>
<comment type="pathway">
    <text evidence="1">Amino-acid biosynthesis; L-asparagine biosynthesis; L-asparagine from L-aspartate (L-Gln route): step 1/1.</text>
</comment>
<dbReference type="Gene3D" id="3.40.50.620">
    <property type="entry name" value="HUPs"/>
    <property type="match status" value="1"/>
</dbReference>
<evidence type="ECO:0000256" key="8">
    <source>
        <dbReference type="ARBA" id="ARBA00022888"/>
    </source>
</evidence>
<keyword evidence="7 12" id="KW-0067">ATP-binding</keyword>
<evidence type="ECO:0000313" key="18">
    <source>
        <dbReference type="Proteomes" id="UP000887567"/>
    </source>
</evidence>
<feature type="active site" description="For GATase activity" evidence="13">
    <location>
        <position position="2"/>
    </location>
</feature>
<evidence type="ECO:0000256" key="7">
    <source>
        <dbReference type="ARBA" id="ARBA00022840"/>
    </source>
</evidence>
<evidence type="ECO:0000256" key="13">
    <source>
        <dbReference type="PIRSR" id="PIRSR001589-1"/>
    </source>
</evidence>
<evidence type="ECO:0000256" key="10">
    <source>
        <dbReference type="ARBA" id="ARBA00030234"/>
    </source>
</evidence>
<sequence length="556" mass="63137">MCGIWAIFGIPDYPKYASYAMKITGRGPDCFRMETIPHFENCCLAFHRLAVVDDLYGMQPMRVKKLPHLYLLYNGEIYNHKMVEEQYDFDVMTKCDGEVILHLYDKFGAEKTAQMLDGVFAFCIIDTKKKQVHLGRDTFGVRPMFRLTMKGMLEAPLAMCSEMKSLVDIEKHIADNGHKTELAAFPPGHYASYSMSADGLLSLIKTGPYTHIGKRPVFETKVQPKSSDHFENIRVIFTEAVRKRLMADRRIGCLLSGGLDSSLVAALLTKLAKEAGIDYPIQTFSIGMEGSTDVMAARKVAAHINSEHHEVTFSAEEGIQALKDVIYALESYDITTIRASVGMYLVSKYISKETDTVVLYSGEGSDELCQGYIYFHKAPSADEADEETRRLLKDLYMFDVLRSDRSTAVHGLEVRVPFLDVDFTSYFLSLPAELRQPNKGIEKWLLRSAFDGTDLLPKDILWRPKEAFSDGVSSTDPGKSWFEILQKFVSSQVPDEALAEAEKLYPFNTPTTKEAFYYRQIFENSFKGHENLISYFWMPKWIEAKDPSARTLSHYK</sequence>
<evidence type="ECO:0000313" key="17">
    <source>
        <dbReference type="EnsemblMetazoa" id="XP_020913586.1"/>
    </source>
</evidence>
<evidence type="ECO:0000259" key="16">
    <source>
        <dbReference type="PROSITE" id="PS51278"/>
    </source>
</evidence>
<organism evidence="17 18">
    <name type="scientific">Exaiptasia diaphana</name>
    <name type="common">Tropical sea anemone</name>
    <name type="synonym">Aiptasia pulchella</name>
    <dbReference type="NCBI Taxonomy" id="2652724"/>
    <lineage>
        <taxon>Eukaryota</taxon>
        <taxon>Metazoa</taxon>
        <taxon>Cnidaria</taxon>
        <taxon>Anthozoa</taxon>
        <taxon>Hexacorallia</taxon>
        <taxon>Actiniaria</taxon>
        <taxon>Aiptasiidae</taxon>
        <taxon>Exaiptasia</taxon>
    </lineage>
</organism>
<feature type="site" description="Important for beta-aspartyl-AMP intermediate formation" evidence="15">
    <location>
        <position position="363"/>
    </location>
</feature>
<dbReference type="RefSeq" id="XP_020913586.1">
    <property type="nucleotide sequence ID" value="XM_021057927.2"/>
</dbReference>
<keyword evidence="5 13" id="KW-0028">Amino-acid biosynthesis</keyword>
<keyword evidence="6 12" id="KW-0547">Nucleotide-binding</keyword>
<dbReference type="GO" id="GO:0004066">
    <property type="term" value="F:asparagine synthase (glutamine-hydrolyzing) activity"/>
    <property type="evidence" value="ECO:0007669"/>
    <property type="project" value="UniProtKB-EC"/>
</dbReference>
<reference evidence="17" key="1">
    <citation type="submission" date="2022-11" db="UniProtKB">
        <authorList>
            <consortium name="EnsemblMetazoa"/>
        </authorList>
    </citation>
    <scope>IDENTIFICATION</scope>
</reference>
<accession>A0A913Y1E9</accession>
<keyword evidence="8 13" id="KW-0061">Asparagine biosynthesis</keyword>
<feature type="binding site" evidence="14">
    <location>
        <begin position="361"/>
        <end position="362"/>
    </location>
    <ligand>
        <name>ATP</name>
        <dbReference type="ChEBI" id="CHEBI:30616"/>
    </ligand>
</feature>
<dbReference type="Proteomes" id="UP000887567">
    <property type="component" value="Unplaced"/>
</dbReference>
<dbReference type="InterPro" id="IPR029055">
    <property type="entry name" value="Ntn_hydrolases_N"/>
</dbReference>
<feature type="domain" description="Glutamine amidotransferase type-2" evidence="16">
    <location>
        <begin position="2"/>
        <end position="196"/>
    </location>
</feature>
<evidence type="ECO:0000256" key="2">
    <source>
        <dbReference type="ARBA" id="ARBA00012737"/>
    </source>
</evidence>
<evidence type="ECO:0000256" key="6">
    <source>
        <dbReference type="ARBA" id="ARBA00022741"/>
    </source>
</evidence>
<feature type="binding site" evidence="14">
    <location>
        <position position="96"/>
    </location>
    <ligand>
        <name>L-glutamine</name>
        <dbReference type="ChEBI" id="CHEBI:58359"/>
    </ligand>
</feature>
<dbReference type="InterPro" id="IPR001962">
    <property type="entry name" value="Asn_synthase"/>
</dbReference>
<dbReference type="GeneID" id="110251242"/>
<evidence type="ECO:0000256" key="9">
    <source>
        <dbReference type="ARBA" id="ARBA00022962"/>
    </source>
</evidence>
<dbReference type="GO" id="GO:0005829">
    <property type="term" value="C:cytosol"/>
    <property type="evidence" value="ECO:0007669"/>
    <property type="project" value="TreeGrafter"/>
</dbReference>
<protein>
    <recommendedName>
        <fullName evidence="3">Asparagine synthetase [glutamine-hydrolyzing]</fullName>
        <ecNumber evidence="2">6.3.5.4</ecNumber>
    </recommendedName>
    <alternativeName>
        <fullName evidence="10">Glutamine-dependent asparagine synthetase</fullName>
    </alternativeName>
</protein>
<comment type="catalytic activity">
    <reaction evidence="11">
        <text>L-aspartate + L-glutamine + ATP + H2O = L-asparagine + L-glutamate + AMP + diphosphate + H(+)</text>
        <dbReference type="Rhea" id="RHEA:12228"/>
        <dbReference type="ChEBI" id="CHEBI:15377"/>
        <dbReference type="ChEBI" id="CHEBI:15378"/>
        <dbReference type="ChEBI" id="CHEBI:29985"/>
        <dbReference type="ChEBI" id="CHEBI:29991"/>
        <dbReference type="ChEBI" id="CHEBI:30616"/>
        <dbReference type="ChEBI" id="CHEBI:33019"/>
        <dbReference type="ChEBI" id="CHEBI:58048"/>
        <dbReference type="ChEBI" id="CHEBI:58359"/>
        <dbReference type="ChEBI" id="CHEBI:456215"/>
        <dbReference type="EC" id="6.3.5.4"/>
    </reaction>
</comment>
<evidence type="ECO:0000256" key="1">
    <source>
        <dbReference type="ARBA" id="ARBA00005187"/>
    </source>
</evidence>
<evidence type="ECO:0000256" key="12">
    <source>
        <dbReference type="PIRNR" id="PIRNR001589"/>
    </source>
</evidence>
<keyword evidence="9 13" id="KW-0315">Glutamine amidotransferase</keyword>
<dbReference type="KEGG" id="epa:110251242"/>
<proteinExistence type="predicted"/>
<feature type="binding site" evidence="14">
    <location>
        <position position="254"/>
    </location>
    <ligand>
        <name>ATP</name>
        <dbReference type="ChEBI" id="CHEBI:30616"/>
    </ligand>
</feature>
<dbReference type="PANTHER" id="PTHR11772:SF23">
    <property type="entry name" value="ASPARAGINE SYNTHETASE [GLUTAMINE-HYDROLYZING]"/>
    <property type="match status" value="1"/>
</dbReference>
<feature type="binding site" evidence="14">
    <location>
        <position position="286"/>
    </location>
    <ligand>
        <name>ATP</name>
        <dbReference type="ChEBI" id="CHEBI:30616"/>
    </ligand>
</feature>
<dbReference type="CDD" id="cd00712">
    <property type="entry name" value="AsnB"/>
    <property type="match status" value="1"/>
</dbReference>
<dbReference type="Pfam" id="PF13537">
    <property type="entry name" value="GATase_7"/>
    <property type="match status" value="1"/>
</dbReference>
<name>A0A913Y1E9_EXADI</name>
<dbReference type="InterPro" id="IPR006426">
    <property type="entry name" value="Asn_synth_AEB"/>
</dbReference>
<dbReference type="NCBIfam" id="TIGR01536">
    <property type="entry name" value="asn_synth_AEB"/>
    <property type="match status" value="1"/>
</dbReference>
<dbReference type="SUPFAM" id="SSF56235">
    <property type="entry name" value="N-terminal nucleophile aminohydrolases (Ntn hydrolases)"/>
    <property type="match status" value="1"/>
</dbReference>
<dbReference type="InterPro" id="IPR014729">
    <property type="entry name" value="Rossmann-like_a/b/a_fold"/>
</dbReference>
<dbReference type="OrthoDB" id="409189at2759"/>
<dbReference type="GO" id="GO:0005524">
    <property type="term" value="F:ATP binding"/>
    <property type="evidence" value="ECO:0007669"/>
    <property type="project" value="UniProtKB-KW"/>
</dbReference>
<evidence type="ECO:0000256" key="11">
    <source>
        <dbReference type="ARBA" id="ARBA00048741"/>
    </source>
</evidence>
<dbReference type="SUPFAM" id="SSF52402">
    <property type="entry name" value="Adenine nucleotide alpha hydrolases-like"/>
    <property type="match status" value="1"/>
</dbReference>